<accession>A0A0R2XEH2</accession>
<dbReference type="InterPro" id="IPR002876">
    <property type="entry name" value="Transcrip_reg_TACO1-like"/>
</dbReference>
<gene>
    <name evidence="6" type="ORF">ABS32_03585</name>
</gene>
<feature type="domain" description="TACO1/YebC-like N-terminal" evidence="5">
    <location>
        <begin position="7"/>
        <end position="70"/>
    </location>
</feature>
<evidence type="ECO:0000259" key="4">
    <source>
        <dbReference type="Pfam" id="PF01709"/>
    </source>
</evidence>
<dbReference type="Proteomes" id="UP000051557">
    <property type="component" value="Unassembled WGS sequence"/>
</dbReference>
<keyword evidence="2" id="KW-0805">Transcription regulation</keyword>
<dbReference type="AlphaFoldDB" id="A0A0R2XEH2"/>
<evidence type="ECO:0000313" key="7">
    <source>
        <dbReference type="Proteomes" id="UP000051557"/>
    </source>
</evidence>
<sequence length="242" mass="26732">MGRQWLHAKREVASLKKSKTTSKFVREISLAARQGADPALNARLAAALERARKESVSRDIIERAIQKGSGTGEGKDSLEHMVFEGYAPHKVPLIVEAYTDNHNRTAPEIRVLFKAGSLGSSGSNRFLFDQVGIVEAHHPKAETDRETAAIEAGANEVEALSHQQNDDIPEETCGARFLTERTAMHGVTDWLKKNGWNVVTSELGFVPKNYPELGEEARGEVGAFLQSLEDHDDVHRIWAAVR</sequence>
<organism evidence="6 7">
    <name type="scientific">Verrucomicrobia subdivision 6 bacterium BACL9 MAG-120820-bin42</name>
    <dbReference type="NCBI Taxonomy" id="1655634"/>
    <lineage>
        <taxon>Bacteria</taxon>
        <taxon>Pseudomonadati</taxon>
        <taxon>Verrucomicrobiota</taxon>
        <taxon>Verrucomicrobiia</taxon>
        <taxon>Verrucomicrobiales</taxon>
        <taxon>Verrucomicrobia subdivision 6</taxon>
    </lineage>
</organism>
<evidence type="ECO:0000256" key="3">
    <source>
        <dbReference type="ARBA" id="ARBA00023163"/>
    </source>
</evidence>
<protein>
    <submittedName>
        <fullName evidence="6">Transcriptional regulator</fullName>
    </submittedName>
</protein>
<dbReference type="InterPro" id="IPR048300">
    <property type="entry name" value="TACO1_YebC-like_2nd/3rd_dom"/>
</dbReference>
<dbReference type="EMBL" id="LIDM01000104">
    <property type="protein sequence ID" value="KRP32484.1"/>
    <property type="molecule type" value="Genomic_DNA"/>
</dbReference>
<name>A0A0R2XEH2_9BACT</name>
<dbReference type="PANTHER" id="PTHR12532:SF0">
    <property type="entry name" value="TRANSLATIONAL ACTIVATOR OF CYTOCHROME C OXIDASE 1"/>
    <property type="match status" value="1"/>
</dbReference>
<comment type="similarity">
    <text evidence="1">Belongs to the TACO1 family.</text>
</comment>
<dbReference type="SUPFAM" id="SSF75625">
    <property type="entry name" value="YebC-like"/>
    <property type="match status" value="1"/>
</dbReference>
<dbReference type="PANTHER" id="PTHR12532">
    <property type="entry name" value="TRANSLATIONAL ACTIVATOR OF CYTOCHROME C OXIDASE 1"/>
    <property type="match status" value="1"/>
</dbReference>
<evidence type="ECO:0000313" key="6">
    <source>
        <dbReference type="EMBL" id="KRP32484.1"/>
    </source>
</evidence>
<evidence type="ECO:0000256" key="2">
    <source>
        <dbReference type="ARBA" id="ARBA00023015"/>
    </source>
</evidence>
<dbReference type="InterPro" id="IPR049083">
    <property type="entry name" value="TACO1_YebC_N"/>
</dbReference>
<dbReference type="InterPro" id="IPR017856">
    <property type="entry name" value="Integrase-like_N"/>
</dbReference>
<proteinExistence type="inferred from homology"/>
<dbReference type="InterPro" id="IPR026564">
    <property type="entry name" value="Transcrip_reg_TACO1-like_dom3"/>
</dbReference>
<feature type="domain" description="TACO1/YebC-like second and third" evidence="4">
    <location>
        <begin position="79"/>
        <end position="239"/>
    </location>
</feature>
<evidence type="ECO:0000256" key="1">
    <source>
        <dbReference type="ARBA" id="ARBA00008724"/>
    </source>
</evidence>
<evidence type="ECO:0000259" key="5">
    <source>
        <dbReference type="Pfam" id="PF20772"/>
    </source>
</evidence>
<dbReference type="Gene3D" id="3.30.70.980">
    <property type="match status" value="2"/>
</dbReference>
<dbReference type="Pfam" id="PF20772">
    <property type="entry name" value="TACO1_YebC_N"/>
    <property type="match status" value="1"/>
</dbReference>
<dbReference type="Pfam" id="PF01709">
    <property type="entry name" value="Transcrip_reg"/>
    <property type="match status" value="1"/>
</dbReference>
<reference evidence="6 7" key="1">
    <citation type="submission" date="2015-10" db="EMBL/GenBank/DDBJ databases">
        <title>Metagenome-Assembled Genomes uncover a global brackish microbiome.</title>
        <authorList>
            <person name="Hugerth L.W."/>
            <person name="Larsson J."/>
            <person name="Alneberg J."/>
            <person name="Lindh M.V."/>
            <person name="Legrand C."/>
            <person name="Pinhassi J."/>
            <person name="Andersson A.F."/>
        </authorList>
    </citation>
    <scope>NUCLEOTIDE SEQUENCE [LARGE SCALE GENOMIC DNA]</scope>
    <source>
        <strain evidence="6">BACL9 MAG-120820-bin42</strain>
    </source>
</reference>
<dbReference type="Gene3D" id="1.10.10.200">
    <property type="match status" value="1"/>
</dbReference>
<dbReference type="GO" id="GO:0005737">
    <property type="term" value="C:cytoplasm"/>
    <property type="evidence" value="ECO:0007669"/>
    <property type="project" value="UniProtKB-ARBA"/>
</dbReference>
<comment type="caution">
    <text evidence="6">The sequence shown here is derived from an EMBL/GenBank/DDBJ whole genome shotgun (WGS) entry which is preliminary data.</text>
</comment>
<keyword evidence="3" id="KW-0804">Transcription</keyword>
<dbReference type="InterPro" id="IPR029072">
    <property type="entry name" value="YebC-like"/>
</dbReference>